<proteinExistence type="predicted"/>
<dbReference type="GO" id="GO:0004713">
    <property type="term" value="F:protein tyrosine kinase activity"/>
    <property type="evidence" value="ECO:0007669"/>
    <property type="project" value="TreeGrafter"/>
</dbReference>
<protein>
    <recommendedName>
        <fullName evidence="4">Polysaccharide chain length determinant N-terminal domain-containing protein</fullName>
    </recommendedName>
</protein>
<keyword evidence="1" id="KW-0812">Transmembrane</keyword>
<evidence type="ECO:0000313" key="3">
    <source>
        <dbReference type="Proteomes" id="UP000176501"/>
    </source>
</evidence>
<dbReference type="EMBL" id="MGFE01000020">
    <property type="protein sequence ID" value="OGL98358.1"/>
    <property type="molecule type" value="Genomic_DNA"/>
</dbReference>
<comment type="caution">
    <text evidence="2">The sequence shown here is derived from an EMBL/GenBank/DDBJ whole genome shotgun (WGS) entry which is preliminary data.</text>
</comment>
<evidence type="ECO:0000256" key="1">
    <source>
        <dbReference type="SAM" id="Phobius"/>
    </source>
</evidence>
<dbReference type="Proteomes" id="UP000176501">
    <property type="component" value="Unassembled WGS sequence"/>
</dbReference>
<gene>
    <name evidence="2" type="ORF">A2304_01525</name>
</gene>
<sequence>MASTNHTTVLLERWKSIGAFCLLGLVLSLIVSFVQPLKYSSTVRLLVLQDIGTSVDAYTASRSEERIAENLSNLVYTTTFFDAVINAGFSIDGKYFSEQDAKRRREWSRTVDTTVARGSGLMTVSAYHQDVAQAEQFARAVAFVLTQNASEYTSGSNVEVKVIDSPLNSRWPVKPNIPANAVAGIVLGGLVGAAFVLLEYEKIRRRHQLVHED</sequence>
<dbReference type="GO" id="GO:0005886">
    <property type="term" value="C:plasma membrane"/>
    <property type="evidence" value="ECO:0007669"/>
    <property type="project" value="TreeGrafter"/>
</dbReference>
<evidence type="ECO:0008006" key="4">
    <source>
        <dbReference type="Google" id="ProtNLM"/>
    </source>
</evidence>
<feature type="transmembrane region" description="Helical" evidence="1">
    <location>
        <begin position="17"/>
        <end position="37"/>
    </location>
</feature>
<keyword evidence="1" id="KW-0472">Membrane</keyword>
<feature type="transmembrane region" description="Helical" evidence="1">
    <location>
        <begin position="177"/>
        <end position="198"/>
    </location>
</feature>
<dbReference type="PANTHER" id="PTHR32309:SF13">
    <property type="entry name" value="FERRIC ENTEROBACTIN TRANSPORT PROTEIN FEPE"/>
    <property type="match status" value="1"/>
</dbReference>
<dbReference type="PANTHER" id="PTHR32309">
    <property type="entry name" value="TYROSINE-PROTEIN KINASE"/>
    <property type="match status" value="1"/>
</dbReference>
<evidence type="ECO:0000313" key="2">
    <source>
        <dbReference type="EMBL" id="OGL98358.1"/>
    </source>
</evidence>
<dbReference type="AlphaFoldDB" id="A0A1F7W7J8"/>
<keyword evidence="1" id="KW-1133">Transmembrane helix</keyword>
<name>A0A1F7W7J8_9BACT</name>
<dbReference type="InterPro" id="IPR050445">
    <property type="entry name" value="Bact_polysacc_biosynth/exp"/>
</dbReference>
<accession>A0A1F7W7J8</accession>
<organism evidence="2 3">
    <name type="scientific">Candidatus Uhrbacteria bacterium RIFOXYB2_FULL_57_15</name>
    <dbReference type="NCBI Taxonomy" id="1802422"/>
    <lineage>
        <taxon>Bacteria</taxon>
        <taxon>Candidatus Uhriibacteriota</taxon>
    </lineage>
</organism>
<reference evidence="2 3" key="1">
    <citation type="journal article" date="2016" name="Nat. Commun.">
        <title>Thousands of microbial genomes shed light on interconnected biogeochemical processes in an aquifer system.</title>
        <authorList>
            <person name="Anantharaman K."/>
            <person name="Brown C.T."/>
            <person name="Hug L.A."/>
            <person name="Sharon I."/>
            <person name="Castelle C.J."/>
            <person name="Probst A.J."/>
            <person name="Thomas B.C."/>
            <person name="Singh A."/>
            <person name="Wilkins M.J."/>
            <person name="Karaoz U."/>
            <person name="Brodie E.L."/>
            <person name="Williams K.H."/>
            <person name="Hubbard S.S."/>
            <person name="Banfield J.F."/>
        </authorList>
    </citation>
    <scope>NUCLEOTIDE SEQUENCE [LARGE SCALE GENOMIC DNA]</scope>
</reference>